<dbReference type="SUPFAM" id="SSF52540">
    <property type="entry name" value="P-loop containing nucleoside triphosphate hydrolases"/>
    <property type="match status" value="1"/>
</dbReference>
<dbReference type="CDD" id="cd14014">
    <property type="entry name" value="STKc_PknB_like"/>
    <property type="match status" value="1"/>
</dbReference>
<dbReference type="Gene3D" id="3.30.70.1230">
    <property type="entry name" value="Nucleotide cyclase"/>
    <property type="match status" value="1"/>
</dbReference>
<dbReference type="PROSITE" id="PS50125">
    <property type="entry name" value="GUANYLATE_CYCLASE_2"/>
    <property type="match status" value="1"/>
</dbReference>
<comment type="subcellular location">
    <subcellularLocation>
        <location evidence="1">Membrane</location>
        <topology evidence="1">Single-pass membrane protein</topology>
    </subcellularLocation>
</comment>
<dbReference type="InterPro" id="IPR008271">
    <property type="entry name" value="Ser/Thr_kinase_AS"/>
</dbReference>
<feature type="domain" description="Protein kinase" evidence="5">
    <location>
        <begin position="59"/>
        <end position="331"/>
    </location>
</feature>
<evidence type="ECO:0000313" key="7">
    <source>
        <dbReference type="EMBL" id="WNG51580.1"/>
    </source>
</evidence>
<dbReference type="Gene3D" id="1.25.40.10">
    <property type="entry name" value="Tetratricopeptide repeat domain"/>
    <property type="match status" value="2"/>
</dbReference>
<keyword evidence="2 4" id="KW-0547">Nucleotide-binding</keyword>
<dbReference type="PROSITE" id="PS00108">
    <property type="entry name" value="PROTEIN_KINASE_ST"/>
    <property type="match status" value="1"/>
</dbReference>
<evidence type="ECO:0000256" key="1">
    <source>
        <dbReference type="ARBA" id="ARBA00004167"/>
    </source>
</evidence>
<dbReference type="CDD" id="cd07302">
    <property type="entry name" value="CHD"/>
    <property type="match status" value="1"/>
</dbReference>
<dbReference type="InterPro" id="IPR029787">
    <property type="entry name" value="Nucleotide_cyclase"/>
</dbReference>
<name>A0ABY9X858_9BACT</name>
<organism evidence="7 8">
    <name type="scientific">Archangium minus</name>
    <dbReference type="NCBI Taxonomy" id="83450"/>
    <lineage>
        <taxon>Bacteria</taxon>
        <taxon>Pseudomonadati</taxon>
        <taxon>Myxococcota</taxon>
        <taxon>Myxococcia</taxon>
        <taxon>Myxococcales</taxon>
        <taxon>Cystobacterineae</taxon>
        <taxon>Archangiaceae</taxon>
        <taxon>Archangium</taxon>
    </lineage>
</organism>
<dbReference type="Gene3D" id="3.30.200.20">
    <property type="entry name" value="Phosphorylase Kinase, domain 1"/>
    <property type="match status" value="1"/>
</dbReference>
<dbReference type="SUPFAM" id="SSF48452">
    <property type="entry name" value="TPR-like"/>
    <property type="match status" value="1"/>
</dbReference>
<proteinExistence type="predicted"/>
<evidence type="ECO:0000259" key="5">
    <source>
        <dbReference type="PROSITE" id="PS50011"/>
    </source>
</evidence>
<dbReference type="SUPFAM" id="SSF56112">
    <property type="entry name" value="Protein kinase-like (PK-like)"/>
    <property type="match status" value="1"/>
</dbReference>
<keyword evidence="3 4" id="KW-0067">ATP-binding</keyword>
<dbReference type="PANTHER" id="PTHR16305:SF28">
    <property type="entry name" value="GUANYLATE CYCLASE DOMAIN-CONTAINING PROTEIN"/>
    <property type="match status" value="1"/>
</dbReference>
<evidence type="ECO:0000313" key="8">
    <source>
        <dbReference type="Proteomes" id="UP001611383"/>
    </source>
</evidence>
<dbReference type="Proteomes" id="UP001611383">
    <property type="component" value="Chromosome"/>
</dbReference>
<dbReference type="InterPro" id="IPR011990">
    <property type="entry name" value="TPR-like_helical_dom_sf"/>
</dbReference>
<evidence type="ECO:0000256" key="3">
    <source>
        <dbReference type="ARBA" id="ARBA00022840"/>
    </source>
</evidence>
<dbReference type="EMBL" id="CP043494">
    <property type="protein sequence ID" value="WNG51580.1"/>
    <property type="molecule type" value="Genomic_DNA"/>
</dbReference>
<dbReference type="InterPro" id="IPR017441">
    <property type="entry name" value="Protein_kinase_ATP_BS"/>
</dbReference>
<dbReference type="RefSeq" id="WP_395811846.1">
    <property type="nucleotide sequence ID" value="NZ_CP043494.1"/>
</dbReference>
<dbReference type="Gene3D" id="3.40.50.300">
    <property type="entry name" value="P-loop containing nucleotide triphosphate hydrolases"/>
    <property type="match status" value="1"/>
</dbReference>
<dbReference type="InterPro" id="IPR000719">
    <property type="entry name" value="Prot_kinase_dom"/>
</dbReference>
<evidence type="ECO:0000256" key="2">
    <source>
        <dbReference type="ARBA" id="ARBA00022741"/>
    </source>
</evidence>
<evidence type="ECO:0000259" key="6">
    <source>
        <dbReference type="PROSITE" id="PS50125"/>
    </source>
</evidence>
<dbReference type="Gene3D" id="1.10.510.10">
    <property type="entry name" value="Transferase(Phosphotransferase) domain 1"/>
    <property type="match status" value="1"/>
</dbReference>
<dbReference type="GO" id="GO:0016301">
    <property type="term" value="F:kinase activity"/>
    <property type="evidence" value="ECO:0007669"/>
    <property type="project" value="UniProtKB-KW"/>
</dbReference>
<evidence type="ECO:0000256" key="4">
    <source>
        <dbReference type="PROSITE-ProRule" id="PRU10141"/>
    </source>
</evidence>
<accession>A0ABY9X858</accession>
<dbReference type="Pfam" id="PF13191">
    <property type="entry name" value="AAA_16"/>
    <property type="match status" value="1"/>
</dbReference>
<keyword evidence="7" id="KW-0418">Kinase</keyword>
<dbReference type="InterPro" id="IPR011009">
    <property type="entry name" value="Kinase-like_dom_sf"/>
</dbReference>
<dbReference type="Pfam" id="PF00069">
    <property type="entry name" value="Pkinase"/>
    <property type="match status" value="1"/>
</dbReference>
<feature type="binding site" evidence="4">
    <location>
        <position position="88"/>
    </location>
    <ligand>
        <name>ATP</name>
        <dbReference type="ChEBI" id="CHEBI:30616"/>
    </ligand>
</feature>
<keyword evidence="7" id="KW-0808">Transferase</keyword>
<dbReference type="InterPro" id="IPR001054">
    <property type="entry name" value="A/G_cyclase"/>
</dbReference>
<dbReference type="SMART" id="SM00220">
    <property type="entry name" value="S_TKc"/>
    <property type="match status" value="1"/>
</dbReference>
<protein>
    <submittedName>
        <fullName evidence="7">Protein kinase</fullName>
    </submittedName>
</protein>
<dbReference type="PANTHER" id="PTHR16305">
    <property type="entry name" value="TESTICULAR SOLUBLE ADENYLYL CYCLASE"/>
    <property type="match status" value="1"/>
</dbReference>
<reference evidence="7 8" key="1">
    <citation type="submission" date="2019-08" db="EMBL/GenBank/DDBJ databases">
        <title>Archangium and Cystobacter genomes.</title>
        <authorList>
            <person name="Chen I.-C.K."/>
            <person name="Wielgoss S."/>
        </authorList>
    </citation>
    <scope>NUCLEOTIDE SEQUENCE [LARGE SCALE GENOMIC DNA]</scope>
    <source>
        <strain evidence="7 8">Cbm 6</strain>
    </source>
</reference>
<dbReference type="PROSITE" id="PS00107">
    <property type="entry name" value="PROTEIN_KINASE_ATP"/>
    <property type="match status" value="1"/>
</dbReference>
<sequence length="1345" mass="150728">MHDETGHNSGGAHRPAARLSRAADSDFGDSFLKEVAQVPPPFRKPAPGERLGGSDGRRFEILAELGGGAMGRVFRAHDEELQRVVALKFLLPREGLGERWPMGLLRQEARAIAQLDHENIIRVFDVAEWVGEPWEPRTPFIVMECLDGESLASLLQREQKLGVRRALEIMSAVAAGLAHAHGRHIVHRDLKPSNVFITGRGGVKLLDFGLAWLTSSSGSPVPYLPTAGTPPYMSPEQWRGGKQDERTDIWSSGVMLYEVLTGELPYPSSTLEELRAKVVAPGFVPSVRARDPELPQELEALVASALAKDPRERLPSAIELRDRLRRLEERLGPWREEPRAVAPQRRPVTLVSYRLVGLVGLAGELDPEDFSELEAAFQKLCSEITQQHGGSITTCVGDEVLTCFGYPVAHEEDSEQAINAGLKLSAILPEELRRRFASLDLGSLAVQVGVHTEMVVFDDILPELRGRTPTIQGEAPRIASWLARQSEPGTVVLSDATNTLVQRVFESEALGSRTFEGLSGARHVDIWRVSRARKAATRFDRALAVGSLSPLVGREHELSQLLEYWEEAREGHGSFVLLTAEAGLGKSRLIQEARQRVASSSCTVLRCQCWSQFANSAFHPLIELLQHLFRLEPEGAPRDNLRKLKEQLGTLGLESEHIALITSFLSLPVMENLPLLQLSPERQKERTFEALTALLLRIARERPVFGVVEDLHWADPSTLALLDYVLGRVRGARVLLVLSARPSSFHHAWPEVGSLHRMELERLPARLTATLVQEAAGDRTLNEETVRLLVEKTDGIPLFVEELTRMVVGGGALPSIPISLHELLLARLDRLPPRHKALAQLCAVVGRSFSHALMATLMRRPPEALQADLEELVDMGLLQREEEQEGPRYQFRHALLQDAAYQSLLRGTRRQHHRRIAQALEEQFPDVVETQPELLAHHYTEAGAYEPAIRHWLQAGLRASHHTANQEAVSHFQQALRLLRSLPDAAQRIQQELQLLIALGRPLSALQGYRSPEVKRTYTRARELFRLVGDELPGLELSYWGPFAYYFACAELRLAHELAEQLVDLGSRQRNRELLALGYRMMGADFFSWGRMREALEFAERAVACSEFSLEEHRKLAMRHWVDPRAVALVHASLAHSVLGHTEDALRLSREALELTVRIDHAHTRAYVLLYAAASCQLRRDARGTLELTEECHALSREHWFQLWLMWSGLLRGWALAELGRPEEGLAQTREWLGRWRMAGLRAGMPHHLGRLAEVHLRLRQPREALLGVREALRWAEASGEHFYDSALYRIEAEARWALGQEEEARASLRQAVRIAREQGAEEYERQALGALGPSTEAELHAGSV</sequence>
<dbReference type="InterPro" id="IPR027417">
    <property type="entry name" value="P-loop_NTPase"/>
</dbReference>
<dbReference type="SUPFAM" id="SSF55073">
    <property type="entry name" value="Nucleotide cyclase"/>
    <property type="match status" value="1"/>
</dbReference>
<gene>
    <name evidence="7" type="ORF">F0U60_51190</name>
</gene>
<feature type="domain" description="Guanylate cyclase" evidence="6">
    <location>
        <begin position="349"/>
        <end position="483"/>
    </location>
</feature>
<dbReference type="PROSITE" id="PS50011">
    <property type="entry name" value="PROTEIN_KINASE_DOM"/>
    <property type="match status" value="1"/>
</dbReference>
<dbReference type="InterPro" id="IPR041664">
    <property type="entry name" value="AAA_16"/>
</dbReference>
<keyword evidence="8" id="KW-1185">Reference proteome</keyword>